<evidence type="ECO:0000313" key="7">
    <source>
        <dbReference type="EMBL" id="GAS80827.1"/>
    </source>
</evidence>
<protein>
    <recommendedName>
        <fullName evidence="9">Multi antimicrobial extrusion protein MatE</fullName>
    </recommendedName>
</protein>
<feature type="transmembrane region" description="Helical" evidence="6">
    <location>
        <begin position="83"/>
        <end position="107"/>
    </location>
</feature>
<feature type="transmembrane region" description="Helical" evidence="6">
    <location>
        <begin position="303"/>
        <end position="328"/>
    </location>
</feature>
<evidence type="ECO:0000256" key="6">
    <source>
        <dbReference type="SAM" id="Phobius"/>
    </source>
</evidence>
<dbReference type="RefSeq" id="WP_062833639.1">
    <property type="nucleotide sequence ID" value="NZ_BCNV01000001.1"/>
</dbReference>
<keyword evidence="2" id="KW-0813">Transport</keyword>
<comment type="caution">
    <text evidence="7">The sequence shown here is derived from an EMBL/GenBank/DDBJ whole genome shotgun (WGS) entry which is preliminary data.</text>
</comment>
<feature type="transmembrane region" description="Helical" evidence="6">
    <location>
        <begin position="380"/>
        <end position="400"/>
    </location>
</feature>
<accession>A0A100VJ78</accession>
<evidence type="ECO:0000256" key="4">
    <source>
        <dbReference type="ARBA" id="ARBA00022989"/>
    </source>
</evidence>
<evidence type="ECO:0000256" key="1">
    <source>
        <dbReference type="ARBA" id="ARBA00004141"/>
    </source>
</evidence>
<keyword evidence="5 6" id="KW-0472">Membrane</keyword>
<feature type="transmembrane region" description="Helical" evidence="6">
    <location>
        <begin position="185"/>
        <end position="206"/>
    </location>
</feature>
<comment type="subcellular location">
    <subcellularLocation>
        <location evidence="1">Membrane</location>
        <topology evidence="1">Multi-pass membrane protein</topology>
    </subcellularLocation>
</comment>
<dbReference type="Proteomes" id="UP000069697">
    <property type="component" value="Unassembled WGS sequence"/>
</dbReference>
<feature type="transmembrane region" description="Helical" evidence="6">
    <location>
        <begin position="158"/>
        <end position="179"/>
    </location>
</feature>
<feature type="transmembrane region" description="Helical" evidence="6">
    <location>
        <begin position="127"/>
        <end position="146"/>
    </location>
</feature>
<dbReference type="GO" id="GO:0035435">
    <property type="term" value="P:phosphate ion transmembrane transport"/>
    <property type="evidence" value="ECO:0007669"/>
    <property type="project" value="InterPro"/>
</dbReference>
<dbReference type="GO" id="GO:0005886">
    <property type="term" value="C:plasma membrane"/>
    <property type="evidence" value="ECO:0007669"/>
    <property type="project" value="TreeGrafter"/>
</dbReference>
<evidence type="ECO:0008006" key="9">
    <source>
        <dbReference type="Google" id="ProtNLM"/>
    </source>
</evidence>
<evidence type="ECO:0000256" key="5">
    <source>
        <dbReference type="ARBA" id="ARBA00023136"/>
    </source>
</evidence>
<sequence>MSSSESLSWRRLFSFFVPLGISASLVTISHVIINSTLARSAHPETVIASYAIAGSLLTLTERPSTLLRQTCSALVRDRLSFQALTFVTKIFLACVLLIGFLIVYSPVGTGVFKYLFGVSPDLLNKVIDVYEILMYVSIFSVIRNIYQGIIITNNRTKWLTIGMVFRLAGMYGLSLYFIYTDSIDSGRVGAIIFAAGMMIEALVSFLEGNSIKRKMPAKLEDHPVESKGDVFRFYKPLLLSSFVALFIGPVINIVLGKTTGIALAISSFAIASSLMQLMLSFFTYIHQIVLNFYLVDAKLVRKFALVTGFIPFAMTVSIAYTPLGPWVFENVMSVQGELLEQSLWTLRAFVLFPLIFPFLDFSNGIILLRGQTKTMFRSQTANAICTVIVLLILVSIFPAWNGMIGAVAQSLGLLAELIIVWLVIRRTQQEPTMSVPSTSKSSSLKG</sequence>
<organism evidence="7 8">
    <name type="scientific">Paenibacillus amylolyticus</name>
    <dbReference type="NCBI Taxonomy" id="1451"/>
    <lineage>
        <taxon>Bacteria</taxon>
        <taxon>Bacillati</taxon>
        <taxon>Bacillota</taxon>
        <taxon>Bacilli</taxon>
        <taxon>Bacillales</taxon>
        <taxon>Paenibacillaceae</taxon>
        <taxon>Paenibacillus</taxon>
    </lineage>
</organism>
<name>A0A100VJ78_PAEAM</name>
<evidence type="ECO:0000313" key="8">
    <source>
        <dbReference type="Proteomes" id="UP000069697"/>
    </source>
</evidence>
<keyword evidence="3 6" id="KW-0812">Transmembrane</keyword>
<reference evidence="7 8" key="1">
    <citation type="journal article" date="2016" name="Genome Announc.">
        <title>Draft Genome Sequence of Paenibacillus amylolyticus Heshi-A3, Isolated from Fermented Rice Bran in a Japanese Fermented Seafood Dish.</title>
        <authorList>
            <person name="Akuzawa S."/>
            <person name="Nagaoka J."/>
            <person name="Kanekatsu M."/>
            <person name="Kubota E."/>
            <person name="Ohtake R."/>
            <person name="Suzuki T."/>
            <person name="Kanesaki Y."/>
        </authorList>
    </citation>
    <scope>NUCLEOTIDE SEQUENCE [LARGE SCALE GENOMIC DNA]</scope>
    <source>
        <strain evidence="7 8">Heshi-A3</strain>
    </source>
</reference>
<reference evidence="8" key="2">
    <citation type="submission" date="2016-01" db="EMBL/GenBank/DDBJ databases">
        <title>Draft Genome Sequence of Paenibacillus amylolyticus Heshi-A3 that Was Isolated from Fermented Rice Bran with Aging Salted Mackerel, Which Was Named Heshiko as Traditional Fermented Seafood in Japan.</title>
        <authorList>
            <person name="Akuzawa S."/>
            <person name="Nakagawa J."/>
            <person name="Kanekatsu T."/>
            <person name="Kubota E."/>
            <person name="Ohtake R."/>
            <person name="Suzuki T."/>
            <person name="Kanesaki Y."/>
        </authorList>
    </citation>
    <scope>NUCLEOTIDE SEQUENCE [LARGE SCALE GENOMIC DNA]</scope>
    <source>
        <strain evidence="8">Heshi-A3</strain>
    </source>
</reference>
<dbReference type="GO" id="GO:0005315">
    <property type="term" value="F:phosphate transmembrane transporter activity"/>
    <property type="evidence" value="ECO:0007669"/>
    <property type="project" value="InterPro"/>
</dbReference>
<dbReference type="PANTHER" id="PTHR28384:SF1">
    <property type="entry name" value="PROGRESSIVE ANKYLOSIS PROTEIN HOMOLOG"/>
    <property type="match status" value="1"/>
</dbReference>
<gene>
    <name evidence="7" type="ORF">PAHA3_0900</name>
</gene>
<evidence type="ECO:0000256" key="2">
    <source>
        <dbReference type="ARBA" id="ARBA00022448"/>
    </source>
</evidence>
<dbReference type="EMBL" id="BCNV01000001">
    <property type="protein sequence ID" value="GAS80827.1"/>
    <property type="molecule type" value="Genomic_DNA"/>
</dbReference>
<feature type="transmembrane region" description="Helical" evidence="6">
    <location>
        <begin position="406"/>
        <end position="424"/>
    </location>
</feature>
<proteinExistence type="predicted"/>
<feature type="transmembrane region" description="Helical" evidence="6">
    <location>
        <begin position="12"/>
        <end position="33"/>
    </location>
</feature>
<dbReference type="PANTHER" id="PTHR28384">
    <property type="entry name" value="PROGRESSIVE ANKYLOSIS PROTEIN HOMOLOG"/>
    <property type="match status" value="1"/>
</dbReference>
<dbReference type="InterPro" id="IPR009887">
    <property type="entry name" value="ANKH"/>
</dbReference>
<feature type="transmembrane region" description="Helical" evidence="6">
    <location>
        <begin position="237"/>
        <end position="255"/>
    </location>
</feature>
<feature type="transmembrane region" description="Helical" evidence="6">
    <location>
        <begin position="261"/>
        <end position="282"/>
    </location>
</feature>
<feature type="transmembrane region" description="Helical" evidence="6">
    <location>
        <begin position="348"/>
        <end position="368"/>
    </location>
</feature>
<evidence type="ECO:0000256" key="3">
    <source>
        <dbReference type="ARBA" id="ARBA00022692"/>
    </source>
</evidence>
<dbReference type="GO" id="GO:0030504">
    <property type="term" value="F:inorganic diphosphate transmembrane transporter activity"/>
    <property type="evidence" value="ECO:0007669"/>
    <property type="project" value="TreeGrafter"/>
</dbReference>
<dbReference type="AlphaFoldDB" id="A0A100VJ78"/>
<keyword evidence="4 6" id="KW-1133">Transmembrane helix</keyword>